<protein>
    <submittedName>
        <fullName evidence="2">HEPN/Toprim-associated domain-containing protein</fullName>
    </submittedName>
</protein>
<evidence type="ECO:0000313" key="3">
    <source>
        <dbReference type="Proteomes" id="UP001073227"/>
    </source>
</evidence>
<proteinExistence type="predicted"/>
<gene>
    <name evidence="2" type="ORF">OEG84_24115</name>
</gene>
<dbReference type="Pfam" id="PF18871">
    <property type="entry name" value="HEPN_Toprim_N"/>
    <property type="match status" value="1"/>
</dbReference>
<evidence type="ECO:0000259" key="1">
    <source>
        <dbReference type="Pfam" id="PF18871"/>
    </source>
</evidence>
<dbReference type="Proteomes" id="UP001073227">
    <property type="component" value="Unassembled WGS sequence"/>
</dbReference>
<sequence>MGTYITLDIGKMELIGSKNDPGIDHGRLFHEKDRKAIQRDQDYAYECPNGFQTTLSDVLPRLEMLGHTLSVARQEYESAVDINMRRKVEYAKDAKDAKDADEPEPSFNFFSFDEILEIAARLDPSALSTSIEEDDEKPIRILPQELMERLPWYDAWDYARRSYEPDTVFSQSTSAEYALGGFHPYTVMRLLAENPRNLSSLVTWDYGPLVSNGYAREEEFTCSRRDQDCFLIVTEGGSDAAMLRHAISLLRPQIADFFRYIDMEEGYPFSGTGQLLKFMQGLAAMRVPLNVVAIYDNDAEGFAAYGKTNALKLPASYRVCILPDLDEFSRFPTTGPTGPAMGDINRRAASLECYLDLSRRGLPDVVVQWGGFNDIVGSYQGSLKGKTQFMNDFLRHRGTQDRRGAYDFIKLEKVLDVLVGACVAIASEAAASTQARRLR</sequence>
<name>A0ABT3ZFW6_9HYPH</name>
<accession>A0ABT3ZFW6</accession>
<dbReference type="EMBL" id="JAOVZR010000003">
    <property type="protein sequence ID" value="MCY0150701.1"/>
    <property type="molecule type" value="Genomic_DNA"/>
</dbReference>
<dbReference type="InterPro" id="IPR041487">
    <property type="entry name" value="HEPN/Toprim-NTD1"/>
</dbReference>
<keyword evidence="3" id="KW-1185">Reference proteome</keyword>
<reference evidence="2" key="1">
    <citation type="submission" date="2022-10" db="EMBL/GenBank/DDBJ databases">
        <title>Hoeflea sp. G2-23, isolated from marine algae.</title>
        <authorList>
            <person name="Kristyanto S."/>
            <person name="Kim J.M."/>
            <person name="Jeon C.O."/>
        </authorList>
    </citation>
    <scope>NUCLEOTIDE SEQUENCE</scope>
    <source>
        <strain evidence="2">G2-23</strain>
    </source>
</reference>
<dbReference type="RefSeq" id="WP_267656420.1">
    <property type="nucleotide sequence ID" value="NZ_JAOVZR010000003.1"/>
</dbReference>
<comment type="caution">
    <text evidence="2">The sequence shown here is derived from an EMBL/GenBank/DDBJ whole genome shotgun (WGS) entry which is preliminary data.</text>
</comment>
<organism evidence="2 3">
    <name type="scientific">Hoeflea algicola</name>
    <dbReference type="NCBI Taxonomy" id="2983763"/>
    <lineage>
        <taxon>Bacteria</taxon>
        <taxon>Pseudomonadati</taxon>
        <taxon>Pseudomonadota</taxon>
        <taxon>Alphaproteobacteria</taxon>
        <taxon>Hyphomicrobiales</taxon>
        <taxon>Rhizobiaceae</taxon>
        <taxon>Hoeflea</taxon>
    </lineage>
</organism>
<evidence type="ECO:0000313" key="2">
    <source>
        <dbReference type="EMBL" id="MCY0150701.1"/>
    </source>
</evidence>
<feature type="domain" description="HEPN/Toprim N-terminal" evidence="1">
    <location>
        <begin position="1"/>
        <end position="226"/>
    </location>
</feature>